<dbReference type="PANTHER" id="PTHR12430">
    <property type="entry name" value="MITOCHONDRIAL IMPORT RECEPTOR SUBUNIT TOM20"/>
    <property type="match status" value="1"/>
</dbReference>
<evidence type="ECO:0000256" key="4">
    <source>
        <dbReference type="ARBA" id="ARBA00022553"/>
    </source>
</evidence>
<reference evidence="13" key="1">
    <citation type="submission" date="2015-09" db="EMBL/GenBank/DDBJ databases">
        <title>Scylla olivacea transcriptome.</title>
        <authorList>
            <person name="Ikhwanuddin M."/>
        </authorList>
    </citation>
    <scope>NUCLEOTIDE SEQUENCE</scope>
</reference>
<dbReference type="EMBL" id="GDRN01068988">
    <property type="protein sequence ID" value="JAI64111.1"/>
    <property type="molecule type" value="Transcribed_RNA"/>
</dbReference>
<keyword evidence="5 12" id="KW-0812">Transmembrane</keyword>
<protein>
    <recommendedName>
        <fullName evidence="14">Mitochondrial import receptor subunit TOM20 homolog</fullName>
    </recommendedName>
</protein>
<dbReference type="SUPFAM" id="SSF47157">
    <property type="entry name" value="Mitochondrial import receptor subunit Tom20"/>
    <property type="match status" value="1"/>
</dbReference>
<feature type="transmembrane region" description="Helical" evidence="12">
    <location>
        <begin position="6"/>
        <end position="26"/>
    </location>
</feature>
<dbReference type="InterPro" id="IPR002056">
    <property type="entry name" value="MAS20"/>
</dbReference>
<evidence type="ECO:0008006" key="14">
    <source>
        <dbReference type="Google" id="ProtNLM"/>
    </source>
</evidence>
<dbReference type="GO" id="GO:0016031">
    <property type="term" value="P:tRNA import into mitochondrion"/>
    <property type="evidence" value="ECO:0007669"/>
    <property type="project" value="TreeGrafter"/>
</dbReference>
<keyword evidence="10 11" id="KW-0472">Membrane</keyword>
<dbReference type="PRINTS" id="PR01989">
    <property type="entry name" value="EUOM20RECPTR"/>
</dbReference>
<evidence type="ECO:0000256" key="2">
    <source>
        <dbReference type="ARBA" id="ARBA00005792"/>
    </source>
</evidence>
<comment type="similarity">
    <text evidence="2 11">Belongs to the Tom20 family.</text>
</comment>
<keyword evidence="9 11" id="KW-0496">Mitochondrion</keyword>
<evidence type="ECO:0000256" key="1">
    <source>
        <dbReference type="ARBA" id="ARBA00004572"/>
    </source>
</evidence>
<dbReference type="GO" id="GO:0030150">
    <property type="term" value="P:protein import into mitochondrial matrix"/>
    <property type="evidence" value="ECO:0007669"/>
    <property type="project" value="TreeGrafter"/>
</dbReference>
<dbReference type="FunFam" id="1.20.960.10:FF:000001">
    <property type="entry name" value="Mitochondrial import receptor subunit TOM20 homolog"/>
    <property type="match status" value="1"/>
</dbReference>
<keyword evidence="6 11" id="KW-1000">Mitochondrion outer membrane</keyword>
<dbReference type="GO" id="GO:0006886">
    <property type="term" value="P:intracellular protein transport"/>
    <property type="evidence" value="ECO:0007669"/>
    <property type="project" value="InterPro"/>
</dbReference>
<dbReference type="Pfam" id="PF02064">
    <property type="entry name" value="MAS20"/>
    <property type="match status" value="1"/>
</dbReference>
<dbReference type="GO" id="GO:0005742">
    <property type="term" value="C:mitochondrial outer membrane translocase complex"/>
    <property type="evidence" value="ECO:0007669"/>
    <property type="project" value="UniProtKB-UniRule"/>
</dbReference>
<evidence type="ECO:0000256" key="9">
    <source>
        <dbReference type="ARBA" id="ARBA00023128"/>
    </source>
</evidence>
<sequence length="155" mass="17125">MAVWYRNALGVVCGVAGAIFVGYCLYFDHRRRSDPNFKKKLRERRRRAHRGRASGGAVTWPNLKDQEAVQKFFLSEVQAGEELLAQGEIEGGVDHLSRAVAVCGQPQQLLQVLQQTLPPQVFQLLLHKLPSVGESILQAAGGGKEGSKVMEEDVE</sequence>
<evidence type="ECO:0000256" key="3">
    <source>
        <dbReference type="ARBA" id="ARBA00022448"/>
    </source>
</evidence>
<dbReference type="GO" id="GO:0008320">
    <property type="term" value="F:protein transmembrane transporter activity"/>
    <property type="evidence" value="ECO:0007669"/>
    <property type="project" value="TreeGrafter"/>
</dbReference>
<dbReference type="Gene3D" id="1.20.960.10">
    <property type="entry name" value="Mitochondrial outer membrane translocase complex, subunit Tom20 domain"/>
    <property type="match status" value="1"/>
</dbReference>
<dbReference type="PIRSF" id="PIRSF037707">
    <property type="entry name" value="MAS20_rcpt"/>
    <property type="match status" value="1"/>
</dbReference>
<keyword evidence="7" id="KW-0653">Protein transport</keyword>
<dbReference type="GO" id="GO:0030943">
    <property type="term" value="F:mitochondrion targeting sequence binding"/>
    <property type="evidence" value="ECO:0007669"/>
    <property type="project" value="TreeGrafter"/>
</dbReference>
<dbReference type="GO" id="GO:0006605">
    <property type="term" value="P:protein targeting"/>
    <property type="evidence" value="ECO:0007669"/>
    <property type="project" value="InterPro"/>
</dbReference>
<proteinExistence type="inferred from homology"/>
<accession>A0A0P4W6N7</accession>
<dbReference type="PRINTS" id="PR00351">
    <property type="entry name" value="OM20RECEPTOR"/>
</dbReference>
<organism evidence="13">
    <name type="scientific">Scylla olivacea</name>
    <name type="common">Orange mud crab</name>
    <name type="synonym">Cancer olivacea</name>
    <dbReference type="NCBI Taxonomy" id="85551"/>
    <lineage>
        <taxon>Eukaryota</taxon>
        <taxon>Metazoa</taxon>
        <taxon>Ecdysozoa</taxon>
        <taxon>Arthropoda</taxon>
        <taxon>Crustacea</taxon>
        <taxon>Multicrustacea</taxon>
        <taxon>Malacostraca</taxon>
        <taxon>Eumalacostraca</taxon>
        <taxon>Eucarida</taxon>
        <taxon>Decapoda</taxon>
        <taxon>Pleocyemata</taxon>
        <taxon>Brachyura</taxon>
        <taxon>Eubrachyura</taxon>
        <taxon>Portunoidea</taxon>
        <taxon>Portunidae</taxon>
        <taxon>Portuninae</taxon>
        <taxon>Scylla</taxon>
    </lineage>
</organism>
<keyword evidence="4" id="KW-0597">Phosphoprotein</keyword>
<dbReference type="InterPro" id="IPR022422">
    <property type="entry name" value="MAS20_rcpt_metazoan"/>
</dbReference>
<evidence type="ECO:0000256" key="10">
    <source>
        <dbReference type="ARBA" id="ARBA00023136"/>
    </source>
</evidence>
<evidence type="ECO:0000256" key="8">
    <source>
        <dbReference type="ARBA" id="ARBA00022989"/>
    </source>
</evidence>
<dbReference type="InterPro" id="IPR023392">
    <property type="entry name" value="Tom20_dom_sf"/>
</dbReference>
<evidence type="ECO:0000256" key="11">
    <source>
        <dbReference type="PIRNR" id="PIRNR037707"/>
    </source>
</evidence>
<name>A0A0P4W6N7_SCYOL</name>
<keyword evidence="3" id="KW-0813">Transport</keyword>
<evidence type="ECO:0000313" key="13">
    <source>
        <dbReference type="EMBL" id="JAI64111.1"/>
    </source>
</evidence>
<evidence type="ECO:0000256" key="12">
    <source>
        <dbReference type="SAM" id="Phobius"/>
    </source>
</evidence>
<evidence type="ECO:0000256" key="5">
    <source>
        <dbReference type="ARBA" id="ARBA00022692"/>
    </source>
</evidence>
<dbReference type="PANTHER" id="PTHR12430:SF0">
    <property type="entry name" value="TRANSLOCASE OF OUTER MITOCHONDRIAL MEMBRANE 20"/>
    <property type="match status" value="1"/>
</dbReference>
<dbReference type="AlphaFoldDB" id="A0A0P4W6N7"/>
<evidence type="ECO:0000256" key="7">
    <source>
        <dbReference type="ARBA" id="ARBA00022927"/>
    </source>
</evidence>
<evidence type="ECO:0000256" key="6">
    <source>
        <dbReference type="ARBA" id="ARBA00022787"/>
    </source>
</evidence>
<comment type="subcellular location">
    <subcellularLocation>
        <location evidence="1">Mitochondrion outer membrane</location>
        <topology evidence="1">Single-pass membrane protein</topology>
    </subcellularLocation>
</comment>
<keyword evidence="8 12" id="KW-1133">Transmembrane helix</keyword>